<dbReference type="Proteomes" id="UP000632886">
    <property type="component" value="Unassembled WGS sequence"/>
</dbReference>
<gene>
    <name evidence="6" type="primary">Lxn</name>
    <name evidence="6" type="ORF">CENBEN_R04442</name>
</gene>
<dbReference type="InterPro" id="IPR046350">
    <property type="entry name" value="Cystatin_sf"/>
</dbReference>
<comment type="caution">
    <text evidence="6">The sequence shown here is derived from an EMBL/GenBank/DDBJ whole genome shotgun (WGS) entry which is preliminary data.</text>
</comment>
<feature type="domain" description="Cystatin LXN-type" evidence="5">
    <location>
        <begin position="1"/>
        <end position="57"/>
    </location>
</feature>
<dbReference type="Pfam" id="PF06907">
    <property type="entry name" value="LXN"/>
    <property type="match status" value="1"/>
</dbReference>
<dbReference type="PANTHER" id="PTHR28591">
    <property type="entry name" value="LATEXIN"/>
    <property type="match status" value="1"/>
</dbReference>
<feature type="non-terminal residue" evidence="6">
    <location>
        <position position="1"/>
    </location>
</feature>
<keyword evidence="3" id="KW-0677">Repeat</keyword>
<dbReference type="PROSITE" id="PS52033">
    <property type="entry name" value="CYSTATIN_LXN"/>
    <property type="match status" value="2"/>
</dbReference>
<dbReference type="GO" id="GO:0005615">
    <property type="term" value="C:extracellular space"/>
    <property type="evidence" value="ECO:0007669"/>
    <property type="project" value="TreeGrafter"/>
</dbReference>
<dbReference type="AlphaFoldDB" id="A0A852LNL7"/>
<comment type="similarity">
    <text evidence="1 4">Belongs to the protease inhibitor I47 (latexin) family.</text>
</comment>
<reference evidence="6 7" key="1">
    <citation type="submission" date="2020-02" db="EMBL/GenBank/DDBJ databases">
        <title>Bird 10,000 Genomes (B10K) Project - Family phase.</title>
        <authorList>
            <person name="Zhang G."/>
        </authorList>
    </citation>
    <scope>NUCLEOTIDE SEQUENCE [LARGE SCALE GENOMIC DNA]</scope>
    <source>
        <strain evidence="6">B10K-DU-017-21</strain>
    </source>
</reference>
<feature type="non-terminal residue" evidence="6">
    <location>
        <position position="177"/>
    </location>
</feature>
<evidence type="ECO:0000313" key="7">
    <source>
        <dbReference type="Proteomes" id="UP000632886"/>
    </source>
</evidence>
<dbReference type="InterPro" id="IPR009684">
    <property type="entry name" value="Latexin"/>
</dbReference>
<keyword evidence="2 4" id="KW-0646">Protease inhibitor</keyword>
<evidence type="ECO:0000256" key="3">
    <source>
        <dbReference type="ARBA" id="ARBA00022737"/>
    </source>
</evidence>
<feature type="domain" description="Cystatin LXN-type" evidence="5">
    <location>
        <begin position="74"/>
        <end position="177"/>
    </location>
</feature>
<organism evidence="6 7">
    <name type="scientific">Centropus bengalensis</name>
    <name type="common">lesser coucal</name>
    <dbReference type="NCBI Taxonomy" id="1463675"/>
    <lineage>
        <taxon>Eukaryota</taxon>
        <taxon>Metazoa</taxon>
        <taxon>Chordata</taxon>
        <taxon>Craniata</taxon>
        <taxon>Vertebrata</taxon>
        <taxon>Euteleostomi</taxon>
        <taxon>Archelosauria</taxon>
        <taxon>Archosauria</taxon>
        <taxon>Dinosauria</taxon>
        <taxon>Saurischia</taxon>
        <taxon>Theropoda</taxon>
        <taxon>Coelurosauria</taxon>
        <taxon>Aves</taxon>
        <taxon>Neognathae</taxon>
        <taxon>Neoaves</taxon>
        <taxon>Otidimorphae</taxon>
        <taxon>Cuculiformes</taxon>
        <taxon>Centropidae</taxon>
        <taxon>Centropus</taxon>
    </lineage>
</organism>
<dbReference type="EMBL" id="WBNK01000116">
    <property type="protein sequence ID" value="NXX89885.1"/>
    <property type="molecule type" value="Genomic_DNA"/>
</dbReference>
<dbReference type="Gene3D" id="3.10.450.10">
    <property type="match status" value="2"/>
</dbReference>
<dbReference type="PANTHER" id="PTHR28591:SF1">
    <property type="entry name" value="LATEXIN"/>
    <property type="match status" value="1"/>
</dbReference>
<dbReference type="SUPFAM" id="SSF54403">
    <property type="entry name" value="Cystatin/monellin"/>
    <property type="match status" value="2"/>
</dbReference>
<dbReference type="GO" id="GO:0008191">
    <property type="term" value="F:metalloendopeptidase inhibitor activity"/>
    <property type="evidence" value="ECO:0007669"/>
    <property type="project" value="UniProtKB-UniRule"/>
</dbReference>
<evidence type="ECO:0000313" key="6">
    <source>
        <dbReference type="EMBL" id="NXX89885.1"/>
    </source>
</evidence>
<protein>
    <submittedName>
        <fullName evidence="6">LXN protein</fullName>
    </submittedName>
</protein>
<dbReference type="InterPro" id="IPR049897">
    <property type="entry name" value="CYSTATIN_LXN"/>
</dbReference>
<proteinExistence type="inferred from homology"/>
<accession>A0A852LNL7</accession>
<name>A0A852LNL7_9AVES</name>
<keyword evidence="7" id="KW-1185">Reference proteome</keyword>
<evidence type="ECO:0000256" key="4">
    <source>
        <dbReference type="PROSITE-ProRule" id="PRU01377"/>
    </source>
</evidence>
<evidence type="ECO:0000259" key="5">
    <source>
        <dbReference type="PROSITE" id="PS52033"/>
    </source>
</evidence>
<sequence length="177" mass="20441">DIADVGHKYHLELELEDILNKDSTVNCTAEVLYHLGNKPLPPDVQFTIDGELKNTDEADNVFYNRIKSREKELVAENIPDSHGNVSPEMEPIHLLAWAASGYVIWQNSTENTNFQLAQIKRVKQVKRSDEYLEFDYLVLLHEMVSQEIIPWQMTVLWHPQHGVQVTQNSLQPKHSLE</sequence>
<dbReference type="FunFam" id="3.10.450.10:FF:000006">
    <property type="entry name" value="latexin"/>
    <property type="match status" value="1"/>
</dbReference>
<evidence type="ECO:0000256" key="2">
    <source>
        <dbReference type="ARBA" id="ARBA00022690"/>
    </source>
</evidence>
<evidence type="ECO:0000256" key="1">
    <source>
        <dbReference type="ARBA" id="ARBA00010083"/>
    </source>
</evidence>